<sequence length="157" mass="16809">MRPNVIVSQSPGLDRDRGRWPLCPLHLPPRPSPCLLTRCARRIRIIPLCRASLSILRRLSPPQPVVQAKTDQRRQPAASAPGGGGGRGSGQPIPAGQEAEEDAGCSIPATSPAPACTGGRHHFRRLVDAQDVFNELPARCSMISMFCCSHGSCLLSC</sequence>
<dbReference type="EMBL" id="CM009756">
    <property type="protein sequence ID" value="PUZ44174.1"/>
    <property type="molecule type" value="Genomic_DNA"/>
</dbReference>
<dbReference type="Gramene" id="PUZ44174">
    <property type="protein sequence ID" value="PUZ44174"/>
    <property type="gene ID" value="GQ55_8G068700"/>
</dbReference>
<feature type="region of interest" description="Disordered" evidence="1">
    <location>
        <begin position="60"/>
        <end position="105"/>
    </location>
</feature>
<evidence type="ECO:0000313" key="3">
    <source>
        <dbReference type="Proteomes" id="UP000244336"/>
    </source>
</evidence>
<evidence type="ECO:0000313" key="2">
    <source>
        <dbReference type="EMBL" id="PUZ44174.1"/>
    </source>
</evidence>
<name>A0A2T7CLF5_9POAL</name>
<reference evidence="2 3" key="1">
    <citation type="submission" date="2018-04" db="EMBL/GenBank/DDBJ databases">
        <title>WGS assembly of Panicum hallii var. hallii HAL2.</title>
        <authorList>
            <person name="Lovell J."/>
            <person name="Jenkins J."/>
            <person name="Lowry D."/>
            <person name="Mamidi S."/>
            <person name="Sreedasyam A."/>
            <person name="Weng X."/>
            <person name="Barry K."/>
            <person name="Bonette J."/>
            <person name="Campitelli B."/>
            <person name="Daum C."/>
            <person name="Gordon S."/>
            <person name="Gould B."/>
            <person name="Lipzen A."/>
            <person name="MacQueen A."/>
            <person name="Palacio-Mejia J."/>
            <person name="Plott C."/>
            <person name="Shakirov E."/>
            <person name="Shu S."/>
            <person name="Yoshinaga Y."/>
            <person name="Zane M."/>
            <person name="Rokhsar D."/>
            <person name="Grimwood J."/>
            <person name="Schmutz J."/>
            <person name="Juenger T."/>
        </authorList>
    </citation>
    <scope>NUCLEOTIDE SEQUENCE [LARGE SCALE GENOMIC DNA]</scope>
    <source>
        <strain evidence="3">cv. HAL2</strain>
    </source>
</reference>
<dbReference type="AlphaFoldDB" id="A0A2T7CLF5"/>
<organism evidence="2 3">
    <name type="scientific">Panicum hallii var. hallii</name>
    <dbReference type="NCBI Taxonomy" id="1504633"/>
    <lineage>
        <taxon>Eukaryota</taxon>
        <taxon>Viridiplantae</taxon>
        <taxon>Streptophyta</taxon>
        <taxon>Embryophyta</taxon>
        <taxon>Tracheophyta</taxon>
        <taxon>Spermatophyta</taxon>
        <taxon>Magnoliopsida</taxon>
        <taxon>Liliopsida</taxon>
        <taxon>Poales</taxon>
        <taxon>Poaceae</taxon>
        <taxon>PACMAD clade</taxon>
        <taxon>Panicoideae</taxon>
        <taxon>Panicodae</taxon>
        <taxon>Paniceae</taxon>
        <taxon>Panicinae</taxon>
        <taxon>Panicum</taxon>
        <taxon>Panicum sect. Panicum</taxon>
    </lineage>
</organism>
<protein>
    <submittedName>
        <fullName evidence="2">Uncharacterized protein</fullName>
    </submittedName>
</protein>
<proteinExistence type="predicted"/>
<gene>
    <name evidence="2" type="ORF">GQ55_8G068700</name>
</gene>
<accession>A0A2T7CLF5</accession>
<dbReference type="Proteomes" id="UP000244336">
    <property type="component" value="Chromosome 8"/>
</dbReference>
<evidence type="ECO:0000256" key="1">
    <source>
        <dbReference type="SAM" id="MobiDB-lite"/>
    </source>
</evidence>
<keyword evidence="3" id="KW-1185">Reference proteome</keyword>